<dbReference type="GO" id="GO:0003747">
    <property type="term" value="F:translation release factor activity"/>
    <property type="evidence" value="ECO:0007669"/>
    <property type="project" value="InterPro"/>
</dbReference>
<dbReference type="AlphaFoldDB" id="A0A978UXR2"/>
<dbReference type="InterPro" id="IPR050057">
    <property type="entry name" value="Prokaryotic/Mito_RF"/>
</dbReference>
<accession>A0A978UXR2</accession>
<evidence type="ECO:0000256" key="3">
    <source>
        <dbReference type="SAM" id="SignalP"/>
    </source>
</evidence>
<feature type="domain" description="Prokaryotic-type class I peptide chain release factors" evidence="4">
    <location>
        <begin position="112"/>
        <end position="171"/>
    </location>
</feature>
<dbReference type="InterPro" id="IPR000352">
    <property type="entry name" value="Pep_chain_release_fac_I"/>
</dbReference>
<dbReference type="InterPro" id="IPR045853">
    <property type="entry name" value="Pep_chain_release_fac_I_sf"/>
</dbReference>
<evidence type="ECO:0000313" key="5">
    <source>
        <dbReference type="EMBL" id="KAH7519778.1"/>
    </source>
</evidence>
<feature type="transmembrane region" description="Helical" evidence="2">
    <location>
        <begin position="227"/>
        <end position="248"/>
    </location>
</feature>
<feature type="signal peptide" evidence="3">
    <location>
        <begin position="1"/>
        <end position="26"/>
    </location>
</feature>
<dbReference type="Pfam" id="PF00472">
    <property type="entry name" value="RF-1"/>
    <property type="match status" value="1"/>
</dbReference>
<dbReference type="SUPFAM" id="SSF75620">
    <property type="entry name" value="Release factor"/>
    <property type="match status" value="1"/>
</dbReference>
<protein>
    <recommendedName>
        <fullName evidence="4">Prokaryotic-type class I peptide chain release factors domain-containing protein</fullName>
    </recommendedName>
</protein>
<feature type="chain" id="PRO_5038068252" description="Prokaryotic-type class I peptide chain release factors domain-containing protein" evidence="3">
    <location>
        <begin position="27"/>
        <end position="337"/>
    </location>
</feature>
<gene>
    <name evidence="5" type="ORF">FEM48_Zijuj08G0073300</name>
</gene>
<proteinExistence type="inferred from homology"/>
<comment type="caution">
    <text evidence="5">The sequence shown here is derived from an EMBL/GenBank/DDBJ whole genome shotgun (WGS) entry which is preliminary data.</text>
</comment>
<dbReference type="Proteomes" id="UP000813462">
    <property type="component" value="Unassembled WGS sequence"/>
</dbReference>
<dbReference type="EMBL" id="JAEACU010000008">
    <property type="protein sequence ID" value="KAH7519778.1"/>
    <property type="molecule type" value="Genomic_DNA"/>
</dbReference>
<keyword evidence="2" id="KW-0472">Membrane</keyword>
<dbReference type="PANTHER" id="PTHR43804">
    <property type="entry name" value="LD18447P"/>
    <property type="match status" value="1"/>
</dbReference>
<evidence type="ECO:0000259" key="4">
    <source>
        <dbReference type="Pfam" id="PF00472"/>
    </source>
</evidence>
<keyword evidence="2" id="KW-1133">Transmembrane helix</keyword>
<evidence type="ECO:0000256" key="1">
    <source>
        <dbReference type="ARBA" id="ARBA00010835"/>
    </source>
</evidence>
<evidence type="ECO:0000256" key="2">
    <source>
        <dbReference type="SAM" id="Phobius"/>
    </source>
</evidence>
<evidence type="ECO:0000313" key="6">
    <source>
        <dbReference type="Proteomes" id="UP000813462"/>
    </source>
</evidence>
<comment type="similarity">
    <text evidence="1">Belongs to the prokaryotic/mitochondrial release factor family.</text>
</comment>
<keyword evidence="3" id="KW-0732">Signal</keyword>
<name>A0A978UXR2_ZIZJJ</name>
<sequence>MAVTMSMCKLFSVYLFGLLRVRPSYSSARLASTPSSSSSSSFPVLSVRIRGGGRSISTWSQQKLRDKKGSFFSILCSKYGSITSTGSDANGNGDSDGKDKGYLELTDQELMSQCQLETFKASGPGGQHRNKRESAVRLKHLPTGLIAQAVEDRSQHMNRASALDRLRTILALKVLSDRLCCSLELVRNTVDLDAYSPPRELLQILPAKSTIRGSDVGPQIGPKNRKFILVFHLFICFFLIVIIAIFLFEKFCESFETLLHHNEICEICALSENIMFLPLQGMQALLDLIFAVEGSISDAAKFLGLSTGALSRLILSDDSLRMAVNELRASKGMKPLK</sequence>
<organism evidence="5 6">
    <name type="scientific">Ziziphus jujuba var. spinosa</name>
    <dbReference type="NCBI Taxonomy" id="714518"/>
    <lineage>
        <taxon>Eukaryota</taxon>
        <taxon>Viridiplantae</taxon>
        <taxon>Streptophyta</taxon>
        <taxon>Embryophyta</taxon>
        <taxon>Tracheophyta</taxon>
        <taxon>Spermatophyta</taxon>
        <taxon>Magnoliopsida</taxon>
        <taxon>eudicotyledons</taxon>
        <taxon>Gunneridae</taxon>
        <taxon>Pentapetalae</taxon>
        <taxon>rosids</taxon>
        <taxon>fabids</taxon>
        <taxon>Rosales</taxon>
        <taxon>Rhamnaceae</taxon>
        <taxon>Paliureae</taxon>
        <taxon>Ziziphus</taxon>
    </lineage>
</organism>
<dbReference type="GO" id="GO:0009507">
    <property type="term" value="C:chloroplast"/>
    <property type="evidence" value="ECO:0007669"/>
    <property type="project" value="TreeGrafter"/>
</dbReference>
<dbReference type="PANTHER" id="PTHR43804:SF6">
    <property type="entry name" value="CLASS I PEPTIDE CHAIN RELEASE FACTOR"/>
    <property type="match status" value="1"/>
</dbReference>
<dbReference type="Gene3D" id="3.30.160.20">
    <property type="match status" value="1"/>
</dbReference>
<keyword evidence="2" id="KW-0812">Transmembrane</keyword>
<reference evidence="5" key="1">
    <citation type="journal article" date="2021" name="Front. Plant Sci.">
        <title>Chromosome-Scale Genome Assembly for Chinese Sour Jujube and Insights Into Its Genome Evolution and Domestication Signature.</title>
        <authorList>
            <person name="Shen L.-Y."/>
            <person name="Luo H."/>
            <person name="Wang X.-L."/>
            <person name="Wang X.-M."/>
            <person name="Qiu X.-J."/>
            <person name="Liu H."/>
            <person name="Zhou S.-S."/>
            <person name="Jia K.-H."/>
            <person name="Nie S."/>
            <person name="Bao Y.-T."/>
            <person name="Zhang R.-G."/>
            <person name="Yun Q.-Z."/>
            <person name="Chai Y.-H."/>
            <person name="Lu J.-Y."/>
            <person name="Li Y."/>
            <person name="Zhao S.-W."/>
            <person name="Mao J.-F."/>
            <person name="Jia S.-G."/>
            <person name="Mao Y.-M."/>
        </authorList>
    </citation>
    <scope>NUCLEOTIDE SEQUENCE</scope>
    <source>
        <strain evidence="5">AT0</strain>
        <tissue evidence="5">Leaf</tissue>
    </source>
</reference>